<proteinExistence type="predicted"/>
<dbReference type="EMBL" id="VWSH01000001">
    <property type="protein sequence ID" value="KAA5537384.1"/>
    <property type="molecule type" value="Genomic_DNA"/>
</dbReference>
<reference evidence="2 3" key="1">
    <citation type="submission" date="2019-09" db="EMBL/GenBank/DDBJ databases">
        <title>Genome sequence and assembly of Taibaiella sp.</title>
        <authorList>
            <person name="Chhetri G."/>
        </authorList>
    </citation>
    <scope>NUCLEOTIDE SEQUENCE [LARGE SCALE GENOMIC DNA]</scope>
    <source>
        <strain evidence="2 3">KVB11</strain>
    </source>
</reference>
<evidence type="ECO:0000313" key="3">
    <source>
        <dbReference type="Proteomes" id="UP000323632"/>
    </source>
</evidence>
<dbReference type="Proteomes" id="UP000323632">
    <property type="component" value="Unassembled WGS sequence"/>
</dbReference>
<protein>
    <recommendedName>
        <fullName evidence="4">DUF4369 domain-containing protein</fullName>
    </recommendedName>
</protein>
<sequence length="227" mass="26409">MKVVFYSLLFVLISKAALAQTYDPVKLFDMGSCAEVITYGTISKLDDKYYYLDCIINKGKISTLKIQKYIGRSGSFRYTKYETGQKLFVFLKKVNGEYQLYSTGIESEIPVIHDSLVIDMNCFLPKTAESLAPKGYTAEYRKIQTFTVGNKTVFGLRFSPKYLYESITAFNNCYQVILKRPNTFPSFFCFNFFNRLTRERTDMSKRKSKLMKLMFMDMEEAQLKNCK</sequence>
<keyword evidence="1" id="KW-0732">Signal</keyword>
<feature type="chain" id="PRO_5024344441" description="DUF4369 domain-containing protein" evidence="1">
    <location>
        <begin position="20"/>
        <end position="227"/>
    </location>
</feature>
<evidence type="ECO:0000313" key="2">
    <source>
        <dbReference type="EMBL" id="KAA5537384.1"/>
    </source>
</evidence>
<feature type="signal peptide" evidence="1">
    <location>
        <begin position="1"/>
        <end position="19"/>
    </location>
</feature>
<evidence type="ECO:0000256" key="1">
    <source>
        <dbReference type="SAM" id="SignalP"/>
    </source>
</evidence>
<accession>A0A5M6CQE4</accession>
<name>A0A5M6CQE4_9BACT</name>
<evidence type="ECO:0008006" key="4">
    <source>
        <dbReference type="Google" id="ProtNLM"/>
    </source>
</evidence>
<dbReference type="AlphaFoldDB" id="A0A5M6CQE4"/>
<comment type="caution">
    <text evidence="2">The sequence shown here is derived from an EMBL/GenBank/DDBJ whole genome shotgun (WGS) entry which is preliminary data.</text>
</comment>
<gene>
    <name evidence="2" type="ORF">F0919_06830</name>
</gene>
<dbReference type="RefSeq" id="WP_150031960.1">
    <property type="nucleotide sequence ID" value="NZ_VWSH01000001.1"/>
</dbReference>
<keyword evidence="3" id="KW-1185">Reference proteome</keyword>
<organism evidence="2 3">
    <name type="scientific">Taibaiella lutea</name>
    <dbReference type="NCBI Taxonomy" id="2608001"/>
    <lineage>
        <taxon>Bacteria</taxon>
        <taxon>Pseudomonadati</taxon>
        <taxon>Bacteroidota</taxon>
        <taxon>Chitinophagia</taxon>
        <taxon>Chitinophagales</taxon>
        <taxon>Chitinophagaceae</taxon>
        <taxon>Taibaiella</taxon>
    </lineage>
</organism>